<evidence type="ECO:0000256" key="1">
    <source>
        <dbReference type="ARBA" id="ARBA00023015"/>
    </source>
</evidence>
<proteinExistence type="predicted"/>
<dbReference type="GO" id="GO:0043565">
    <property type="term" value="F:sequence-specific DNA binding"/>
    <property type="evidence" value="ECO:0007669"/>
    <property type="project" value="InterPro"/>
</dbReference>
<keyword evidence="1" id="KW-0805">Transcription regulation</keyword>
<evidence type="ECO:0000313" key="5">
    <source>
        <dbReference type="EMBL" id="PWJ58656.1"/>
    </source>
</evidence>
<dbReference type="SUPFAM" id="SSF46689">
    <property type="entry name" value="Homeodomain-like"/>
    <property type="match status" value="1"/>
</dbReference>
<keyword evidence="2" id="KW-0238">DNA-binding</keyword>
<dbReference type="RefSeq" id="WP_109673601.1">
    <property type="nucleotide sequence ID" value="NZ_QGDT01000003.1"/>
</dbReference>
<accession>A0A316AM54</accession>
<dbReference type="Proteomes" id="UP000245880">
    <property type="component" value="Unassembled WGS sequence"/>
</dbReference>
<dbReference type="InterPro" id="IPR020449">
    <property type="entry name" value="Tscrpt_reg_AraC-type_HTH"/>
</dbReference>
<dbReference type="SMART" id="SM00342">
    <property type="entry name" value="HTH_ARAC"/>
    <property type="match status" value="1"/>
</dbReference>
<dbReference type="PRINTS" id="PR00032">
    <property type="entry name" value="HTHARAC"/>
</dbReference>
<dbReference type="PANTHER" id="PTHR43280">
    <property type="entry name" value="ARAC-FAMILY TRANSCRIPTIONAL REGULATOR"/>
    <property type="match status" value="1"/>
</dbReference>
<dbReference type="Gene3D" id="1.10.10.60">
    <property type="entry name" value="Homeodomain-like"/>
    <property type="match status" value="2"/>
</dbReference>
<organism evidence="5 6">
    <name type="scientific">Dyadobacter jejuensis</name>
    <dbReference type="NCBI Taxonomy" id="1082580"/>
    <lineage>
        <taxon>Bacteria</taxon>
        <taxon>Pseudomonadati</taxon>
        <taxon>Bacteroidota</taxon>
        <taxon>Cytophagia</taxon>
        <taxon>Cytophagales</taxon>
        <taxon>Spirosomataceae</taxon>
        <taxon>Dyadobacter</taxon>
    </lineage>
</organism>
<keyword evidence="6" id="KW-1185">Reference proteome</keyword>
<evidence type="ECO:0000259" key="4">
    <source>
        <dbReference type="PROSITE" id="PS01124"/>
    </source>
</evidence>
<protein>
    <submittedName>
        <fullName evidence="5">Helix-turn-helix protein</fullName>
    </submittedName>
</protein>
<evidence type="ECO:0000313" key="6">
    <source>
        <dbReference type="Proteomes" id="UP000245880"/>
    </source>
</evidence>
<dbReference type="OrthoDB" id="643086at2"/>
<reference evidence="5 6" key="1">
    <citation type="submission" date="2018-03" db="EMBL/GenBank/DDBJ databases">
        <title>Genomic Encyclopedia of Archaeal and Bacterial Type Strains, Phase II (KMG-II): from individual species to whole genera.</title>
        <authorList>
            <person name="Goeker M."/>
        </authorList>
    </citation>
    <scope>NUCLEOTIDE SEQUENCE [LARGE SCALE GENOMIC DNA]</scope>
    <source>
        <strain evidence="5 6">DSM 100346</strain>
    </source>
</reference>
<dbReference type="PROSITE" id="PS01124">
    <property type="entry name" value="HTH_ARAC_FAMILY_2"/>
    <property type="match status" value="1"/>
</dbReference>
<evidence type="ECO:0000256" key="3">
    <source>
        <dbReference type="ARBA" id="ARBA00023163"/>
    </source>
</evidence>
<comment type="caution">
    <text evidence="5">The sequence shown here is derived from an EMBL/GenBank/DDBJ whole genome shotgun (WGS) entry which is preliminary data.</text>
</comment>
<keyword evidence="3" id="KW-0804">Transcription</keyword>
<dbReference type="PANTHER" id="PTHR43280:SF32">
    <property type="entry name" value="TRANSCRIPTIONAL REGULATORY PROTEIN"/>
    <property type="match status" value="1"/>
</dbReference>
<gene>
    <name evidence="5" type="ORF">CLV98_10321</name>
</gene>
<dbReference type="InterPro" id="IPR009057">
    <property type="entry name" value="Homeodomain-like_sf"/>
</dbReference>
<dbReference type="Pfam" id="PF12833">
    <property type="entry name" value="HTH_18"/>
    <property type="match status" value="1"/>
</dbReference>
<feature type="domain" description="HTH araC/xylS-type" evidence="4">
    <location>
        <begin position="196"/>
        <end position="301"/>
    </location>
</feature>
<name>A0A316AM54_9BACT</name>
<dbReference type="EMBL" id="QGDT01000003">
    <property type="protein sequence ID" value="PWJ58656.1"/>
    <property type="molecule type" value="Genomic_DNA"/>
</dbReference>
<sequence length="305" mass="35061">MAEDILYIKSISQLHSLFGFDRPTHPLISVIDVSQFEISPDWIGRKISTDLYSIAMKDASCGMDYGRNTYDFDEGVLIFTAPYQVTSTKRAQTRNEITGWMVFFHPDLIRNTHLGQGIDDYGFFSYDVYEALHLSDSEQYTLNECVQLIQSEIAARIDNHSQRVIVSTLELLLNYSARYYERQFSTRKAQNVDVVSRFEALLKGYFKEGKLAELGLPSIEYFAEAIHLSSNYLSDLLKKETGHTAKDHINLFIVEKAKTLLVADTDSISGIAYQLGFNYPHYFSRMFKSKTGLTPQEYRQHHHLN</sequence>
<dbReference type="AlphaFoldDB" id="A0A316AM54"/>
<dbReference type="InterPro" id="IPR018060">
    <property type="entry name" value="HTH_AraC"/>
</dbReference>
<dbReference type="GO" id="GO:0003700">
    <property type="term" value="F:DNA-binding transcription factor activity"/>
    <property type="evidence" value="ECO:0007669"/>
    <property type="project" value="InterPro"/>
</dbReference>
<evidence type="ECO:0000256" key="2">
    <source>
        <dbReference type="ARBA" id="ARBA00023125"/>
    </source>
</evidence>